<dbReference type="PROSITE" id="PS50106">
    <property type="entry name" value="PDZ"/>
    <property type="match status" value="1"/>
</dbReference>
<feature type="domain" description="PDZ" evidence="7">
    <location>
        <begin position="108"/>
        <end position="176"/>
    </location>
</feature>
<name>A0A0G0ER98_UNCC3</name>
<dbReference type="SUPFAM" id="SSF52096">
    <property type="entry name" value="ClpP/crotonase"/>
    <property type="match status" value="1"/>
</dbReference>
<dbReference type="EMBL" id="LBQB01000003">
    <property type="protein sequence ID" value="KKP69842.1"/>
    <property type="molecule type" value="Genomic_DNA"/>
</dbReference>
<dbReference type="InterPro" id="IPR004447">
    <property type="entry name" value="Peptidase_S41A"/>
</dbReference>
<protein>
    <submittedName>
        <fullName evidence="8">Carboxy-terminal-processing protease</fullName>
    </submittedName>
</protein>
<dbReference type="GO" id="GO:0008236">
    <property type="term" value="F:serine-type peptidase activity"/>
    <property type="evidence" value="ECO:0007669"/>
    <property type="project" value="UniProtKB-KW"/>
</dbReference>
<feature type="transmembrane region" description="Helical" evidence="6">
    <location>
        <begin position="12"/>
        <end position="31"/>
    </location>
</feature>
<proteinExistence type="inferred from homology"/>
<evidence type="ECO:0000259" key="7">
    <source>
        <dbReference type="PROSITE" id="PS50106"/>
    </source>
</evidence>
<evidence type="ECO:0000256" key="2">
    <source>
        <dbReference type="ARBA" id="ARBA00022670"/>
    </source>
</evidence>
<dbReference type="CDD" id="cd06782">
    <property type="entry name" value="cpPDZ_CPP-like"/>
    <property type="match status" value="1"/>
</dbReference>
<dbReference type="InterPro" id="IPR055210">
    <property type="entry name" value="CtpA/B_N"/>
</dbReference>
<dbReference type="GO" id="GO:0006508">
    <property type="term" value="P:proteolysis"/>
    <property type="evidence" value="ECO:0007669"/>
    <property type="project" value="UniProtKB-KW"/>
</dbReference>
<dbReference type="STRING" id="1618350.UR67_C0003G0122"/>
<dbReference type="Gene3D" id="3.90.226.10">
    <property type="entry name" value="2-enoyl-CoA Hydratase, Chain A, domain 1"/>
    <property type="match status" value="1"/>
</dbReference>
<evidence type="ECO:0000256" key="1">
    <source>
        <dbReference type="ARBA" id="ARBA00009179"/>
    </source>
</evidence>
<dbReference type="Pfam" id="PF00595">
    <property type="entry name" value="PDZ"/>
    <property type="match status" value="1"/>
</dbReference>
<evidence type="ECO:0000313" key="9">
    <source>
        <dbReference type="Proteomes" id="UP000034581"/>
    </source>
</evidence>
<dbReference type="CDD" id="cd07560">
    <property type="entry name" value="Peptidase_S41_CPP"/>
    <property type="match status" value="1"/>
</dbReference>
<evidence type="ECO:0000256" key="6">
    <source>
        <dbReference type="SAM" id="Phobius"/>
    </source>
</evidence>
<dbReference type="SMART" id="SM00245">
    <property type="entry name" value="TSPc"/>
    <property type="match status" value="1"/>
</dbReference>
<keyword evidence="6" id="KW-0812">Transmembrane</keyword>
<dbReference type="GO" id="GO:0030288">
    <property type="term" value="C:outer membrane-bounded periplasmic space"/>
    <property type="evidence" value="ECO:0007669"/>
    <property type="project" value="TreeGrafter"/>
</dbReference>
<dbReference type="GO" id="GO:0004175">
    <property type="term" value="F:endopeptidase activity"/>
    <property type="evidence" value="ECO:0007669"/>
    <property type="project" value="TreeGrafter"/>
</dbReference>
<keyword evidence="6" id="KW-0472">Membrane</keyword>
<dbReference type="AlphaFoldDB" id="A0A0G0ER98"/>
<dbReference type="FunFam" id="2.30.42.10:FF:000063">
    <property type="entry name" value="Peptidase, S41 family"/>
    <property type="match status" value="1"/>
</dbReference>
<evidence type="ECO:0000313" key="8">
    <source>
        <dbReference type="EMBL" id="KKP69842.1"/>
    </source>
</evidence>
<dbReference type="SUPFAM" id="SSF50156">
    <property type="entry name" value="PDZ domain-like"/>
    <property type="match status" value="1"/>
</dbReference>
<dbReference type="InterPro" id="IPR001478">
    <property type="entry name" value="PDZ"/>
</dbReference>
<dbReference type="Pfam" id="PF03572">
    <property type="entry name" value="Peptidase_S41"/>
    <property type="match status" value="1"/>
</dbReference>
<evidence type="ECO:0000256" key="4">
    <source>
        <dbReference type="ARBA" id="ARBA00022825"/>
    </source>
</evidence>
<evidence type="ECO:0000256" key="5">
    <source>
        <dbReference type="RuleBase" id="RU004404"/>
    </source>
</evidence>
<reference evidence="8 9" key="1">
    <citation type="journal article" date="2015" name="Nature">
        <title>rRNA introns, odd ribosomes, and small enigmatic genomes across a large radiation of phyla.</title>
        <authorList>
            <person name="Brown C.T."/>
            <person name="Hug L.A."/>
            <person name="Thomas B.C."/>
            <person name="Sharon I."/>
            <person name="Castelle C.J."/>
            <person name="Singh A."/>
            <person name="Wilkins M.J."/>
            <person name="Williams K.H."/>
            <person name="Banfield J.F."/>
        </authorList>
    </citation>
    <scope>NUCLEOTIDE SEQUENCE [LARGE SCALE GENOMIC DNA]</scope>
</reference>
<organism evidence="8 9">
    <name type="scientific">candidate division CPR3 bacterium GW2011_GWF2_35_18</name>
    <dbReference type="NCBI Taxonomy" id="1618350"/>
    <lineage>
        <taxon>Bacteria</taxon>
        <taxon>Bacteria division CPR3</taxon>
    </lineage>
</organism>
<dbReference type="SMART" id="SM00228">
    <property type="entry name" value="PDZ"/>
    <property type="match status" value="1"/>
</dbReference>
<comment type="caution">
    <text evidence="8">The sequence shown here is derived from an EMBL/GenBank/DDBJ whole genome shotgun (WGS) entry which is preliminary data.</text>
</comment>
<keyword evidence="2 5" id="KW-0645">Protease</keyword>
<dbReference type="GO" id="GO:0007165">
    <property type="term" value="P:signal transduction"/>
    <property type="evidence" value="ECO:0007669"/>
    <property type="project" value="TreeGrafter"/>
</dbReference>
<sequence length="406" mass="45145">MVNPEYRTIKVIIYIISAIAFFVGGFFVGNFQKNYYINLSGNKITIENKSQANQNVDFSIFWKVWDEVSNKYLYQEDVDPQKMVYGAIKGMVASLDDPYSIFLDPEEFAQLKESMASTYEGIGIEMGFKDNQIVVITPFEGSPAIKSGIKAGDYILKINDEITTNMSLSESASKIRGENKTKVKLTLQHQGESDPYEVEIVRSVITYDTVTIKFIDDDIAYVRILQFGDDTNAQWDDAISEIQSQNPKGVILDLRNNPGGYVSSASYIVGDFVGSKVAVKQKFSDSHVTSQKSINSKQRLKDYKVILLLNEGSASASEILAGALKYYNIVTIVGEKSFGKGIVQDQIPLSSGTGLHVTTSEWLTPGDQNIHKQGIEPDIQIEMTEDDIKKGIDPQLDKAKELVSVN</sequence>
<dbReference type="Proteomes" id="UP000034581">
    <property type="component" value="Unassembled WGS sequence"/>
</dbReference>
<dbReference type="PANTHER" id="PTHR32060:SF30">
    <property type="entry name" value="CARBOXY-TERMINAL PROCESSING PROTEASE CTPA"/>
    <property type="match status" value="1"/>
</dbReference>
<dbReference type="InterPro" id="IPR036034">
    <property type="entry name" value="PDZ_sf"/>
</dbReference>
<keyword evidence="4 5" id="KW-0720">Serine protease</keyword>
<dbReference type="PANTHER" id="PTHR32060">
    <property type="entry name" value="TAIL-SPECIFIC PROTEASE"/>
    <property type="match status" value="1"/>
</dbReference>
<keyword evidence="6" id="KW-1133">Transmembrane helix</keyword>
<keyword evidence="3 5" id="KW-0378">Hydrolase</keyword>
<dbReference type="NCBIfam" id="TIGR00225">
    <property type="entry name" value="prc"/>
    <property type="match status" value="1"/>
</dbReference>
<dbReference type="Gene3D" id="3.30.750.44">
    <property type="match status" value="1"/>
</dbReference>
<dbReference type="PATRIC" id="fig|1618350.3.peg.628"/>
<dbReference type="InterPro" id="IPR005151">
    <property type="entry name" value="Tail-specific_protease"/>
</dbReference>
<evidence type="ECO:0000256" key="3">
    <source>
        <dbReference type="ARBA" id="ARBA00022801"/>
    </source>
</evidence>
<dbReference type="Pfam" id="PF22694">
    <property type="entry name" value="CtpB_N-like"/>
    <property type="match status" value="1"/>
</dbReference>
<dbReference type="InterPro" id="IPR029045">
    <property type="entry name" value="ClpP/crotonase-like_dom_sf"/>
</dbReference>
<dbReference type="Gene3D" id="2.30.42.10">
    <property type="match status" value="1"/>
</dbReference>
<comment type="similarity">
    <text evidence="1 5">Belongs to the peptidase S41A family.</text>
</comment>
<accession>A0A0G0ER98</accession>
<gene>
    <name evidence="8" type="ORF">UR67_C0003G0122</name>
</gene>